<accession>A0A1R1PGA5</accession>
<name>A0A1R1PGA5_ZANCU</name>
<dbReference type="AlphaFoldDB" id="A0A1R1PGA5"/>
<dbReference type="Proteomes" id="UP000188320">
    <property type="component" value="Unassembled WGS sequence"/>
</dbReference>
<evidence type="ECO:0000313" key="3">
    <source>
        <dbReference type="Proteomes" id="UP000188320"/>
    </source>
</evidence>
<protein>
    <submittedName>
        <fullName evidence="2">Uncharacterized protein</fullName>
    </submittedName>
</protein>
<feature type="compositionally biased region" description="Basic and acidic residues" evidence="1">
    <location>
        <begin position="1"/>
        <end position="25"/>
    </location>
</feature>
<gene>
    <name evidence="2" type="ORF">AX774_g6565</name>
</gene>
<reference evidence="3" key="1">
    <citation type="submission" date="2017-01" db="EMBL/GenBank/DDBJ databases">
        <authorList>
            <person name="Wang Y."/>
            <person name="White M."/>
            <person name="Kvist S."/>
            <person name="Moncalvo J.-M."/>
        </authorList>
    </citation>
    <scope>NUCLEOTIDE SEQUENCE [LARGE SCALE GENOMIC DNA]</scope>
    <source>
        <strain evidence="3">COL-18-3</strain>
    </source>
</reference>
<organism evidence="2 3">
    <name type="scientific">Zancudomyces culisetae</name>
    <name type="common">Gut fungus</name>
    <name type="synonym">Smittium culisetae</name>
    <dbReference type="NCBI Taxonomy" id="1213189"/>
    <lineage>
        <taxon>Eukaryota</taxon>
        <taxon>Fungi</taxon>
        <taxon>Fungi incertae sedis</taxon>
        <taxon>Zoopagomycota</taxon>
        <taxon>Kickxellomycotina</taxon>
        <taxon>Harpellomycetes</taxon>
        <taxon>Harpellales</taxon>
        <taxon>Legeriomycetaceae</taxon>
        <taxon>Zancudomyces</taxon>
    </lineage>
</organism>
<proteinExistence type="predicted"/>
<evidence type="ECO:0000313" key="2">
    <source>
        <dbReference type="EMBL" id="OMH80006.1"/>
    </source>
</evidence>
<keyword evidence="3" id="KW-1185">Reference proteome</keyword>
<sequence length="81" mass="9353">MTDTPKKHPDEHNSKDEKVYEKKVENLPTKHSNSKKGKKTWDSNIRLLKSIVKYAWPKDNPAIKYRIIAAAALMVMGKSHH</sequence>
<dbReference type="EMBL" id="LSSK01001330">
    <property type="protein sequence ID" value="OMH80006.1"/>
    <property type="molecule type" value="Genomic_DNA"/>
</dbReference>
<comment type="caution">
    <text evidence="2">The sequence shown here is derived from an EMBL/GenBank/DDBJ whole genome shotgun (WGS) entry which is preliminary data.</text>
</comment>
<evidence type="ECO:0000256" key="1">
    <source>
        <dbReference type="SAM" id="MobiDB-lite"/>
    </source>
</evidence>
<feature type="region of interest" description="Disordered" evidence="1">
    <location>
        <begin position="1"/>
        <end position="40"/>
    </location>
</feature>